<protein>
    <recommendedName>
        <fullName evidence="2">Secreted protein</fullName>
    </recommendedName>
</protein>
<dbReference type="EMBL" id="AMCI01006053">
    <property type="protein sequence ID" value="EJW95007.1"/>
    <property type="molecule type" value="Genomic_DNA"/>
</dbReference>
<reference evidence="1" key="1">
    <citation type="journal article" date="2012" name="PLoS ONE">
        <title>Gene sets for utilization of primary and secondary nutrition supplies in the distal gut of endangered iberian lynx.</title>
        <authorList>
            <person name="Alcaide M."/>
            <person name="Messina E."/>
            <person name="Richter M."/>
            <person name="Bargiela R."/>
            <person name="Peplies J."/>
            <person name="Huws S.A."/>
            <person name="Newbold C.J."/>
            <person name="Golyshin P.N."/>
            <person name="Simon M.A."/>
            <person name="Lopez G."/>
            <person name="Yakimov M.M."/>
            <person name="Ferrer M."/>
        </authorList>
    </citation>
    <scope>NUCLEOTIDE SEQUENCE</scope>
</reference>
<evidence type="ECO:0008006" key="2">
    <source>
        <dbReference type="Google" id="ProtNLM"/>
    </source>
</evidence>
<gene>
    <name evidence="1" type="ORF">EVA_16886</name>
</gene>
<evidence type="ECO:0000313" key="1">
    <source>
        <dbReference type="EMBL" id="EJW95007.1"/>
    </source>
</evidence>
<accession>J9FZM8</accession>
<proteinExistence type="predicted"/>
<comment type="caution">
    <text evidence="1">The sequence shown here is derived from an EMBL/GenBank/DDBJ whole genome shotgun (WGS) entry which is preliminary data.</text>
</comment>
<dbReference type="AlphaFoldDB" id="J9FZM8"/>
<name>J9FZM8_9ZZZZ</name>
<organism evidence="1">
    <name type="scientific">gut metagenome</name>
    <dbReference type="NCBI Taxonomy" id="749906"/>
    <lineage>
        <taxon>unclassified sequences</taxon>
        <taxon>metagenomes</taxon>
        <taxon>organismal metagenomes</taxon>
    </lineage>
</organism>
<sequence length="40" mass="4091">MTASASFLETSAARATALISSALFMGNPPIIICDGSTFIL</sequence>